<evidence type="ECO:0000313" key="5">
    <source>
        <dbReference type="EMBL" id="MBC8540744.1"/>
    </source>
</evidence>
<dbReference type="SUPFAM" id="SSF46689">
    <property type="entry name" value="Homeodomain-like"/>
    <property type="match status" value="2"/>
</dbReference>
<dbReference type="InterPro" id="IPR037923">
    <property type="entry name" value="HTH-like"/>
</dbReference>
<organism evidence="5 6">
    <name type="scientific">Congzhengia minquanensis</name>
    <dbReference type="NCBI Taxonomy" id="2763657"/>
    <lineage>
        <taxon>Bacteria</taxon>
        <taxon>Bacillati</taxon>
        <taxon>Bacillota</taxon>
        <taxon>Clostridia</taxon>
        <taxon>Eubacteriales</taxon>
        <taxon>Oscillospiraceae</taxon>
        <taxon>Congzhengia</taxon>
    </lineage>
</organism>
<evidence type="ECO:0000256" key="2">
    <source>
        <dbReference type="ARBA" id="ARBA00023125"/>
    </source>
</evidence>
<keyword evidence="6" id="KW-1185">Reference proteome</keyword>
<dbReference type="GO" id="GO:0003700">
    <property type="term" value="F:DNA-binding transcription factor activity"/>
    <property type="evidence" value="ECO:0007669"/>
    <property type="project" value="InterPro"/>
</dbReference>
<evidence type="ECO:0000256" key="1">
    <source>
        <dbReference type="ARBA" id="ARBA00023015"/>
    </source>
</evidence>
<dbReference type="InterPro" id="IPR003313">
    <property type="entry name" value="AraC-bd"/>
</dbReference>
<protein>
    <submittedName>
        <fullName evidence="5">AraC family transcriptional regulator</fullName>
    </submittedName>
</protein>
<dbReference type="GO" id="GO:0043565">
    <property type="term" value="F:sequence-specific DNA binding"/>
    <property type="evidence" value="ECO:0007669"/>
    <property type="project" value="InterPro"/>
</dbReference>
<dbReference type="AlphaFoldDB" id="A0A926DN53"/>
<sequence>MLEHIWINPIKNSDLKVYQYGYEECQPNHSYGPANRDHYLLHLISRGSGIFHCKNKSYSLSAGQGFLITPGTITSYRADEKEPWTYSWIGFNGANAEFYLAQTGLSAENPVFQYQDTNSFSQIFTSLKKLNRNTVTGQVRMIGYLYMLLALLMENSSLLSIQGKAFFSSKEEYVKNAAAYIQTNYSRKVTVEEIANYVRLNRSYFGVIFKELTGLTPQEFLIDFRIDKAKKLLSDMSMSIGDVSRSVGYDDPLTFSKLFKKNVGVSPNAYRKNI</sequence>
<dbReference type="Pfam" id="PF02311">
    <property type="entry name" value="AraC_binding"/>
    <property type="match status" value="1"/>
</dbReference>
<dbReference type="PROSITE" id="PS01124">
    <property type="entry name" value="HTH_ARAC_FAMILY_2"/>
    <property type="match status" value="1"/>
</dbReference>
<dbReference type="Gene3D" id="1.10.10.60">
    <property type="entry name" value="Homeodomain-like"/>
    <property type="match status" value="2"/>
</dbReference>
<evidence type="ECO:0000259" key="4">
    <source>
        <dbReference type="PROSITE" id="PS01124"/>
    </source>
</evidence>
<dbReference type="Gene3D" id="2.60.120.280">
    <property type="entry name" value="Regulatory protein AraC"/>
    <property type="match status" value="1"/>
</dbReference>
<dbReference type="SUPFAM" id="SSF51215">
    <property type="entry name" value="Regulatory protein AraC"/>
    <property type="match status" value="1"/>
</dbReference>
<dbReference type="InterPro" id="IPR018062">
    <property type="entry name" value="HTH_AraC-typ_CS"/>
</dbReference>
<dbReference type="EMBL" id="JACRSU010000002">
    <property type="protein sequence ID" value="MBC8540744.1"/>
    <property type="molecule type" value="Genomic_DNA"/>
</dbReference>
<dbReference type="RefSeq" id="WP_249311893.1">
    <property type="nucleotide sequence ID" value="NZ_JACRSU010000002.1"/>
</dbReference>
<comment type="caution">
    <text evidence="5">The sequence shown here is derived from an EMBL/GenBank/DDBJ whole genome shotgun (WGS) entry which is preliminary data.</text>
</comment>
<evidence type="ECO:0000256" key="3">
    <source>
        <dbReference type="ARBA" id="ARBA00023163"/>
    </source>
</evidence>
<dbReference type="Pfam" id="PF12833">
    <property type="entry name" value="HTH_18"/>
    <property type="match status" value="1"/>
</dbReference>
<keyword evidence="2" id="KW-0238">DNA-binding</keyword>
<proteinExistence type="predicted"/>
<dbReference type="PRINTS" id="PR00032">
    <property type="entry name" value="HTHARAC"/>
</dbReference>
<reference evidence="5" key="1">
    <citation type="submission" date="2020-08" db="EMBL/GenBank/DDBJ databases">
        <title>Genome public.</title>
        <authorList>
            <person name="Liu C."/>
            <person name="Sun Q."/>
        </authorList>
    </citation>
    <scope>NUCLEOTIDE SEQUENCE</scope>
    <source>
        <strain evidence="5">H8</strain>
    </source>
</reference>
<dbReference type="PANTHER" id="PTHR43280:SF30">
    <property type="entry name" value="MMSAB OPERON REGULATORY PROTEIN"/>
    <property type="match status" value="1"/>
</dbReference>
<dbReference type="InterPro" id="IPR018060">
    <property type="entry name" value="HTH_AraC"/>
</dbReference>
<dbReference type="PROSITE" id="PS00041">
    <property type="entry name" value="HTH_ARAC_FAMILY_1"/>
    <property type="match status" value="1"/>
</dbReference>
<dbReference type="PANTHER" id="PTHR43280">
    <property type="entry name" value="ARAC-FAMILY TRANSCRIPTIONAL REGULATOR"/>
    <property type="match status" value="1"/>
</dbReference>
<feature type="domain" description="HTH araC/xylS-type" evidence="4">
    <location>
        <begin position="175"/>
        <end position="273"/>
    </location>
</feature>
<dbReference type="InterPro" id="IPR009057">
    <property type="entry name" value="Homeodomain-like_sf"/>
</dbReference>
<keyword evidence="3" id="KW-0804">Transcription</keyword>
<keyword evidence="1" id="KW-0805">Transcription regulation</keyword>
<evidence type="ECO:0000313" key="6">
    <source>
        <dbReference type="Proteomes" id="UP000611762"/>
    </source>
</evidence>
<name>A0A926DN53_9FIRM</name>
<dbReference type="Proteomes" id="UP000611762">
    <property type="component" value="Unassembled WGS sequence"/>
</dbReference>
<dbReference type="SMART" id="SM00342">
    <property type="entry name" value="HTH_ARAC"/>
    <property type="match status" value="1"/>
</dbReference>
<accession>A0A926DN53</accession>
<dbReference type="InterPro" id="IPR020449">
    <property type="entry name" value="Tscrpt_reg_AraC-type_HTH"/>
</dbReference>
<dbReference type="CDD" id="cd06986">
    <property type="entry name" value="cupin_MmsR-like_N"/>
    <property type="match status" value="1"/>
</dbReference>
<gene>
    <name evidence="5" type="ORF">H8698_07110</name>
</gene>